<reference evidence="2" key="1">
    <citation type="submission" date="2022-06" db="EMBL/GenBank/DDBJ databases">
        <authorList>
            <consortium name="SYNGENTA / RWTH Aachen University"/>
        </authorList>
    </citation>
    <scope>NUCLEOTIDE SEQUENCE</scope>
</reference>
<feature type="region of interest" description="Disordered" evidence="1">
    <location>
        <begin position="190"/>
        <end position="224"/>
    </location>
</feature>
<dbReference type="EMBL" id="CALTRL010005809">
    <property type="protein sequence ID" value="CAH7686673.1"/>
    <property type="molecule type" value="Genomic_DNA"/>
</dbReference>
<dbReference type="AlphaFoldDB" id="A0AAV0BK30"/>
<name>A0AAV0BK30_PHAPC</name>
<protein>
    <submittedName>
        <fullName evidence="2">Expressed protein</fullName>
    </submittedName>
</protein>
<sequence length="478" mass="54778">RSPGRRVLDLSTDLSSDLSPVPGPSTMNSQEQDRVVWVDIASVESDETYWWPGLVLSQMDGVEGDGGSGGGGDDDDRMVKLIGPNNRFIGSRQRRFNSFKATKEFKPLISFVPSKLNPILKVSRSPSEPARYPSAHSLKLAYNQACESYVILQFKESDGLPDSWTCMVPLSQESRSVLCDALSQELPCGRASNQSPIPSDFKDQEETLSEDEFDLQSQRDTPDQEIQIPGEAVLSRDKWKGEYWPATVVGYAGLRLCPLRGRKSERRRVEEKIYRLRFCDGKELEVRRSYFFTSDQEEFYTVEVSRLHSTNISFKAMLLKIDAQLYRTDEIMKGQSKDPDLILKHDSFLNCTKSRAKIPQDVRYGHYSEETIQKIGDYLAERYMTATVSFYFVDSRFSKLNESQRRQYIFDILVPEIVWLVTVEEYMEEAEGQLPKGSDQEEVRDLAKRLAAEELKRIDVVDRVTAMRVRNKRSGERQ</sequence>
<evidence type="ECO:0000313" key="3">
    <source>
        <dbReference type="Proteomes" id="UP001153365"/>
    </source>
</evidence>
<proteinExistence type="predicted"/>
<feature type="region of interest" description="Disordered" evidence="1">
    <location>
        <begin position="1"/>
        <end position="30"/>
    </location>
</feature>
<organism evidence="2 3">
    <name type="scientific">Phakopsora pachyrhizi</name>
    <name type="common">Asian soybean rust disease fungus</name>
    <dbReference type="NCBI Taxonomy" id="170000"/>
    <lineage>
        <taxon>Eukaryota</taxon>
        <taxon>Fungi</taxon>
        <taxon>Dikarya</taxon>
        <taxon>Basidiomycota</taxon>
        <taxon>Pucciniomycotina</taxon>
        <taxon>Pucciniomycetes</taxon>
        <taxon>Pucciniales</taxon>
        <taxon>Phakopsoraceae</taxon>
        <taxon>Phakopsora</taxon>
    </lineage>
</organism>
<feature type="non-terminal residue" evidence="2">
    <location>
        <position position="478"/>
    </location>
</feature>
<accession>A0AAV0BK30</accession>
<dbReference type="Proteomes" id="UP001153365">
    <property type="component" value="Unassembled WGS sequence"/>
</dbReference>
<feature type="non-terminal residue" evidence="2">
    <location>
        <position position="1"/>
    </location>
</feature>
<comment type="caution">
    <text evidence="2">The sequence shown here is derived from an EMBL/GenBank/DDBJ whole genome shotgun (WGS) entry which is preliminary data.</text>
</comment>
<feature type="compositionally biased region" description="Low complexity" evidence="1">
    <location>
        <begin position="9"/>
        <end position="19"/>
    </location>
</feature>
<evidence type="ECO:0000256" key="1">
    <source>
        <dbReference type="SAM" id="MobiDB-lite"/>
    </source>
</evidence>
<gene>
    <name evidence="2" type="ORF">PPACK8108_LOCUS21359</name>
</gene>
<keyword evidence="3" id="KW-1185">Reference proteome</keyword>
<evidence type="ECO:0000313" key="2">
    <source>
        <dbReference type="EMBL" id="CAH7686673.1"/>
    </source>
</evidence>